<dbReference type="OrthoDB" id="7868657at2"/>
<keyword evidence="3" id="KW-1185">Reference proteome</keyword>
<keyword evidence="1" id="KW-0812">Transmembrane</keyword>
<name>A0A1G8IL72_9RHOB</name>
<dbReference type="RefSeq" id="WP_093147171.1">
    <property type="nucleotide sequence ID" value="NZ_FNEK01000001.1"/>
</dbReference>
<accession>A0A1G8IL72</accession>
<organism evidence="2 3">
    <name type="scientific">Aliiruegeria lutimaris</name>
    <dbReference type="NCBI Taxonomy" id="571298"/>
    <lineage>
        <taxon>Bacteria</taxon>
        <taxon>Pseudomonadati</taxon>
        <taxon>Pseudomonadota</taxon>
        <taxon>Alphaproteobacteria</taxon>
        <taxon>Rhodobacterales</taxon>
        <taxon>Roseobacteraceae</taxon>
        <taxon>Aliiruegeria</taxon>
    </lineage>
</organism>
<evidence type="ECO:0000256" key="1">
    <source>
        <dbReference type="SAM" id="Phobius"/>
    </source>
</evidence>
<protein>
    <submittedName>
        <fullName evidence="2">Uncharacterized protein</fullName>
    </submittedName>
</protein>
<keyword evidence="1" id="KW-0472">Membrane</keyword>
<feature type="transmembrane region" description="Helical" evidence="1">
    <location>
        <begin position="30"/>
        <end position="54"/>
    </location>
</feature>
<dbReference type="AlphaFoldDB" id="A0A1G8IL72"/>
<gene>
    <name evidence="2" type="ORF">SAMN04488026_100167</name>
</gene>
<evidence type="ECO:0000313" key="2">
    <source>
        <dbReference type="EMBL" id="SDI19655.1"/>
    </source>
</evidence>
<keyword evidence="1" id="KW-1133">Transmembrane helix</keyword>
<dbReference type="Proteomes" id="UP000199382">
    <property type="component" value="Unassembled WGS sequence"/>
</dbReference>
<dbReference type="EMBL" id="FNEK01000001">
    <property type="protein sequence ID" value="SDI19655.1"/>
    <property type="molecule type" value="Genomic_DNA"/>
</dbReference>
<proteinExistence type="predicted"/>
<dbReference type="STRING" id="571298.SAMN04488026_100167"/>
<evidence type="ECO:0000313" key="3">
    <source>
        <dbReference type="Proteomes" id="UP000199382"/>
    </source>
</evidence>
<reference evidence="2 3" key="1">
    <citation type="submission" date="2016-10" db="EMBL/GenBank/DDBJ databases">
        <authorList>
            <person name="de Groot N.N."/>
        </authorList>
    </citation>
    <scope>NUCLEOTIDE SEQUENCE [LARGE SCALE GENOMIC DNA]</scope>
    <source>
        <strain evidence="2 3">DSM 25294</strain>
    </source>
</reference>
<sequence>MFRTFLLPAILTGVFCAVFAVGVDYVLPPLIGLNVAIIAAISGFCGSLFARGVLREHEGRK</sequence>